<comment type="similarity">
    <text evidence="1 10">Belongs to the tannase family.</text>
</comment>
<evidence type="ECO:0000256" key="3">
    <source>
        <dbReference type="ARBA" id="ARBA00022651"/>
    </source>
</evidence>
<protein>
    <recommendedName>
        <fullName evidence="10">Carboxylic ester hydrolase</fullName>
        <ecNumber evidence="10">3.1.1.-</ecNumber>
    </recommendedName>
</protein>
<comment type="caution">
    <text evidence="11">The sequence shown here is derived from an EMBL/GenBank/DDBJ whole genome shotgun (WGS) entry which is preliminary data.</text>
</comment>
<evidence type="ECO:0000256" key="4">
    <source>
        <dbReference type="ARBA" id="ARBA00022723"/>
    </source>
</evidence>
<evidence type="ECO:0000256" key="6">
    <source>
        <dbReference type="ARBA" id="ARBA00022801"/>
    </source>
</evidence>
<evidence type="ECO:0000256" key="9">
    <source>
        <dbReference type="ARBA" id="ARBA00034075"/>
    </source>
</evidence>
<organism evidence="11 12">
    <name type="scientific">Arthrobotrys flagrans</name>
    <name type="common">Nematode-trapping fungus</name>
    <name type="synonym">Trichothecium flagrans</name>
    <dbReference type="NCBI Taxonomy" id="97331"/>
    <lineage>
        <taxon>Eukaryota</taxon>
        <taxon>Fungi</taxon>
        <taxon>Dikarya</taxon>
        <taxon>Ascomycota</taxon>
        <taxon>Pezizomycotina</taxon>
        <taxon>Orbiliomycetes</taxon>
        <taxon>Orbiliales</taxon>
        <taxon>Orbiliaceae</taxon>
        <taxon>Arthrobotrys</taxon>
    </lineage>
</organism>
<keyword evidence="3" id="KW-0858">Xylan degradation</keyword>
<accession>A0A437A1Z0</accession>
<name>A0A437A1Z0_ARTFL</name>
<dbReference type="SUPFAM" id="SSF53474">
    <property type="entry name" value="alpha/beta-Hydrolases"/>
    <property type="match status" value="1"/>
</dbReference>
<dbReference type="GeneID" id="93585790"/>
<keyword evidence="6 10" id="KW-0378">Hydrolase</keyword>
<evidence type="ECO:0000313" key="12">
    <source>
        <dbReference type="Proteomes" id="UP000283090"/>
    </source>
</evidence>
<evidence type="ECO:0000256" key="8">
    <source>
        <dbReference type="ARBA" id="ARBA00023157"/>
    </source>
</evidence>
<feature type="signal peptide" evidence="10">
    <location>
        <begin position="1"/>
        <end position="20"/>
    </location>
</feature>
<evidence type="ECO:0000256" key="1">
    <source>
        <dbReference type="ARBA" id="ARBA00006249"/>
    </source>
</evidence>
<evidence type="ECO:0000256" key="5">
    <source>
        <dbReference type="ARBA" id="ARBA00022729"/>
    </source>
</evidence>
<reference evidence="11 12" key="1">
    <citation type="submission" date="2019-01" db="EMBL/GenBank/DDBJ databases">
        <title>Intercellular communication is required for trap formation in the nematode-trapping fungus Duddingtonia flagrans.</title>
        <authorList>
            <person name="Youssar L."/>
            <person name="Wernet V."/>
            <person name="Hensel N."/>
            <person name="Hildebrandt H.-G."/>
            <person name="Fischer R."/>
        </authorList>
    </citation>
    <scope>NUCLEOTIDE SEQUENCE [LARGE SCALE GENOMIC DNA]</scope>
    <source>
        <strain evidence="11 12">CBS H-5679</strain>
    </source>
</reference>
<keyword evidence="4" id="KW-0479">Metal-binding</keyword>
<dbReference type="EC" id="3.1.1.-" evidence="10"/>
<keyword evidence="12" id="KW-1185">Reference proteome</keyword>
<dbReference type="AlphaFoldDB" id="A0A437A1Z0"/>
<dbReference type="PANTHER" id="PTHR33938">
    <property type="entry name" value="FERULOYL ESTERASE B-RELATED"/>
    <property type="match status" value="1"/>
</dbReference>
<dbReference type="EMBL" id="SAEB01000006">
    <property type="protein sequence ID" value="RVD85148.1"/>
    <property type="molecule type" value="Genomic_DNA"/>
</dbReference>
<dbReference type="PANTHER" id="PTHR33938:SF15">
    <property type="entry name" value="FERULOYL ESTERASE B-RELATED"/>
    <property type="match status" value="1"/>
</dbReference>
<dbReference type="VEuPathDB" id="FungiDB:DFL_003479"/>
<dbReference type="OrthoDB" id="3039123at2759"/>
<keyword evidence="5 10" id="KW-0732">Signal</keyword>
<dbReference type="InterPro" id="IPR029058">
    <property type="entry name" value="AB_hydrolase_fold"/>
</dbReference>
<dbReference type="GO" id="GO:0030600">
    <property type="term" value="F:feruloyl esterase activity"/>
    <property type="evidence" value="ECO:0007669"/>
    <property type="project" value="UniProtKB-EC"/>
</dbReference>
<dbReference type="Proteomes" id="UP000283090">
    <property type="component" value="Unassembled WGS sequence"/>
</dbReference>
<evidence type="ECO:0000256" key="10">
    <source>
        <dbReference type="RuleBase" id="RU361238"/>
    </source>
</evidence>
<keyword evidence="3" id="KW-0119">Carbohydrate metabolism</keyword>
<gene>
    <name evidence="11" type="ORF">DFL_003479</name>
</gene>
<comment type="catalytic activity">
    <reaction evidence="9">
        <text>feruloyl-polysaccharide + H2O = ferulate + polysaccharide.</text>
        <dbReference type="EC" id="3.1.1.73"/>
    </reaction>
</comment>
<proteinExistence type="inferred from homology"/>
<keyword evidence="2" id="KW-0719">Serine esterase</keyword>
<evidence type="ECO:0000256" key="7">
    <source>
        <dbReference type="ARBA" id="ARBA00022837"/>
    </source>
</evidence>
<keyword evidence="7" id="KW-0106">Calcium</keyword>
<keyword evidence="8" id="KW-1015">Disulfide bond</keyword>
<feature type="chain" id="PRO_5018812527" description="Carboxylic ester hydrolase" evidence="10">
    <location>
        <begin position="21"/>
        <end position="533"/>
    </location>
</feature>
<dbReference type="GO" id="GO:0045493">
    <property type="term" value="P:xylan catabolic process"/>
    <property type="evidence" value="ECO:0007669"/>
    <property type="project" value="UniProtKB-KW"/>
</dbReference>
<dbReference type="RefSeq" id="XP_067490692.1">
    <property type="nucleotide sequence ID" value="XM_067632421.1"/>
</dbReference>
<evidence type="ECO:0000313" key="11">
    <source>
        <dbReference type="EMBL" id="RVD85148.1"/>
    </source>
</evidence>
<dbReference type="InterPro" id="IPR011118">
    <property type="entry name" value="Tannase/feruloyl_esterase"/>
</dbReference>
<keyword evidence="3" id="KW-0624">Polysaccharide degradation</keyword>
<dbReference type="GO" id="GO:0046872">
    <property type="term" value="F:metal ion binding"/>
    <property type="evidence" value="ECO:0007669"/>
    <property type="project" value="UniProtKB-KW"/>
</dbReference>
<sequence length="533" mass="57319">MRISSVAALSTLLIFAPVSALVPAKFINDCTNFATGFENENTEVLSSTYVLKGAVIPLPDSCSLTVTSRANFCRVKLNVTTSSSSRVIMEAWLPTNWNNKGKRLLMTGTAGWGGCLIFEDMAWTSGLGFAAIGHDSGHVGVVATGFTNPEVWKDWVYRSVLVATQAGKAATNHFYKTSLSKSYYMGCSSGGRHALKLAQDYPDEYDGILAAAPAVYWPNLEVAEAIIARTVGAEGSPTYLTQAQWEAVDAATMAQCDGIDGVIDGILENPARCDFHPETLLCGPGQTWLLNGCLTVAQIQTVKKLYSPVYSNGGRYIYPGLVPGGLPSQGIILKYGPSAGAGPRDFLRYVVKNNPSYDLSQFNLDTADEMVDNDWSGVHSNKSDLGGLQASGNKLLLYHGLADVLIPPAVSYEYYNSVSLNMSLTSSGLDPFFRFFPISGLGHCARGKGANYVGGPQQVQYFPGAADNVPAGNSALMSLVKWVERGQAPETMRAYKLGLLGETLGQKDHCKYPLRTTYKGHGNPNNKGSWECT</sequence>
<dbReference type="Pfam" id="PF07519">
    <property type="entry name" value="Tannase"/>
    <property type="match status" value="1"/>
</dbReference>
<dbReference type="Gene3D" id="3.40.50.1820">
    <property type="entry name" value="alpha/beta hydrolase"/>
    <property type="match status" value="1"/>
</dbReference>
<evidence type="ECO:0000256" key="2">
    <source>
        <dbReference type="ARBA" id="ARBA00022487"/>
    </source>
</evidence>